<evidence type="ECO:0000313" key="3">
    <source>
        <dbReference type="Proteomes" id="UP000237608"/>
    </source>
</evidence>
<evidence type="ECO:0000313" key="2">
    <source>
        <dbReference type="EMBL" id="PQJ75145.1"/>
    </source>
</evidence>
<accession>A0A2S7WBY5</accession>
<protein>
    <recommendedName>
        <fullName evidence="4">Membrane receptor RagA</fullName>
    </recommendedName>
</protein>
<dbReference type="InterPro" id="IPR008969">
    <property type="entry name" value="CarboxyPept-like_regulatory"/>
</dbReference>
<dbReference type="EMBL" id="MSCL01000001">
    <property type="protein sequence ID" value="PQJ75145.1"/>
    <property type="molecule type" value="Genomic_DNA"/>
</dbReference>
<dbReference type="AlphaFoldDB" id="A0A2S7WBY5"/>
<proteinExistence type="predicted"/>
<feature type="chain" id="PRO_5015596400" description="Membrane receptor RagA" evidence="1">
    <location>
        <begin position="19"/>
        <end position="824"/>
    </location>
</feature>
<dbReference type="SUPFAM" id="SSF49464">
    <property type="entry name" value="Carboxypeptidase regulatory domain-like"/>
    <property type="match status" value="1"/>
</dbReference>
<evidence type="ECO:0008006" key="4">
    <source>
        <dbReference type="Google" id="ProtNLM"/>
    </source>
</evidence>
<comment type="caution">
    <text evidence="2">The sequence shown here is derived from an EMBL/GenBank/DDBJ whole genome shotgun (WGS) entry which is preliminary data.</text>
</comment>
<dbReference type="Pfam" id="PF13715">
    <property type="entry name" value="CarbopepD_reg_2"/>
    <property type="match status" value="1"/>
</dbReference>
<keyword evidence="1" id="KW-0732">Signal</keyword>
<evidence type="ECO:0000256" key="1">
    <source>
        <dbReference type="SAM" id="SignalP"/>
    </source>
</evidence>
<name>A0A2S7WBY5_9FLAO</name>
<gene>
    <name evidence="2" type="ORF">BTO13_07745</name>
</gene>
<feature type="signal peptide" evidence="1">
    <location>
        <begin position="1"/>
        <end position="18"/>
    </location>
</feature>
<dbReference type="OrthoDB" id="983143at2"/>
<reference evidence="2 3" key="1">
    <citation type="submission" date="2016-12" db="EMBL/GenBank/DDBJ databases">
        <title>Trade-off between light-utilization and light-protection in marine flavobacteria.</title>
        <authorList>
            <person name="Kumagai Y."/>
            <person name="Yoshizawa S."/>
            <person name="Kogure K."/>
            <person name="Iwasaki W."/>
        </authorList>
    </citation>
    <scope>NUCLEOTIDE SEQUENCE [LARGE SCALE GENOMIC DNA]</scope>
    <source>
        <strain evidence="2 3">KCTC 22729</strain>
    </source>
</reference>
<dbReference type="Pfam" id="PF18939">
    <property type="entry name" value="DUF5686"/>
    <property type="match status" value="1"/>
</dbReference>
<dbReference type="RefSeq" id="WP_105046287.1">
    <property type="nucleotide sequence ID" value="NZ_CP150662.1"/>
</dbReference>
<dbReference type="Gene3D" id="2.60.40.1120">
    <property type="entry name" value="Carboxypeptidase-like, regulatory domain"/>
    <property type="match status" value="1"/>
</dbReference>
<dbReference type="Proteomes" id="UP000237608">
    <property type="component" value="Unassembled WGS sequence"/>
</dbReference>
<keyword evidence="3" id="KW-1185">Reference proteome</keyword>
<dbReference type="InterPro" id="IPR043741">
    <property type="entry name" value="DUF5686"/>
</dbReference>
<sequence length="824" mass="94119">MKKSILFGFFLMTSIISAQVKGIITDTNKQPLSFVSIYLDNTITGTTSNDNGFYILDIKKTGKYTIVFQFLGYKTLKKEVSITSFPFQLDVVLSEENIELEGISISTKDNPANKIMRNLIANKDKNTDKFATYTAQFYSRGLYKIKDAPEKFLGQTLGDFGGGLDSTRSGIIYLSETVSEIKFQKKPKRFQEKIIASKVSGRDNGVSFNRAEDANINFYENSIEFGNELVSPTSVNAFGYYNFKLVGTFTDKNGKLINKINIIPKRKNDRVFAGFLYIVEDDWAIYGADVTVTGAQINIPVVDLLHLKQDYNYSKQHDAWVLISQSIDFKVNFFGFKFDGRFSSAYKDYNFKPNFTAATFTNEVLSFEKNATEKDSLYWNSLRPVPLTIEELKDYKVKDSIKILRESKPYLDSLDQKRNKFSWSSPISGYTYRNSFENNSFSYNGPLLQTGFNTVQGFYTSVGLSYFEQINKKGKWWNAGLNVNYGFSDEKVRPTFFYSKKWNNFSRPTLTFSGGNTIAQFNEREPIMKLNNTISSLLDRNNYMKIYEKSFAKVNYSEEVVNGIYLNTSLEYANRKPLFNTTDYSFAAQNKNGGYTSNNPLNPTDFVNSAFEEHGIATLKVGATFVFGQKYLSYPNSKFNIGNEKFPTINLTYTKRFGAGNGELNSDVFITTIRQNINAGNYGAFQYNIRAGAFLKQKNIAFMDFLQANGNQFSFPLDNQLTSFNLLEYYKFYSNNSYSEAHVEHNFKGFLLGKIPLINKLNFHLVCGAKTLMMADKKPYTEFSVGLDNIGFGKWRFLRIDYAKSYYGGIRNDGFLFRLNLLNQ</sequence>
<organism evidence="2 3">
    <name type="scientific">Polaribacter gangjinensis</name>
    <dbReference type="NCBI Taxonomy" id="574710"/>
    <lineage>
        <taxon>Bacteria</taxon>
        <taxon>Pseudomonadati</taxon>
        <taxon>Bacteroidota</taxon>
        <taxon>Flavobacteriia</taxon>
        <taxon>Flavobacteriales</taxon>
        <taxon>Flavobacteriaceae</taxon>
    </lineage>
</organism>